<protein>
    <recommendedName>
        <fullName evidence="3">DUF2927 domain-containing protein</fullName>
    </recommendedName>
</protein>
<dbReference type="Proteomes" id="UP000319897">
    <property type="component" value="Unassembled WGS sequence"/>
</dbReference>
<evidence type="ECO:0008006" key="3">
    <source>
        <dbReference type="Google" id="ProtNLM"/>
    </source>
</evidence>
<name>A0A501XM69_9SPHN</name>
<gene>
    <name evidence="1" type="ORF">FJQ54_07740</name>
</gene>
<keyword evidence="2" id="KW-1185">Reference proteome</keyword>
<dbReference type="EMBL" id="VFSU01000021">
    <property type="protein sequence ID" value="TPE61782.1"/>
    <property type="molecule type" value="Genomic_DNA"/>
</dbReference>
<sequence length="295" mass="31304">MFDAPDPPPVIVEAPRQADTITVTAPTVKIREQAREFVGEVMPTPEMGQFARWTSPVCVGVMGLQPDMEARVRQRVAAVAREAGAKVADAPCRSNLVIAFAANGQSFVQAMLRRRSRLLSQLEPREVKDIRDVRRPVVWWRATAVGDASGVEAGSGSAAILGAQSAGSGALASLSPSTVATSGYNSSLISTNLGISVTHAFAVVDVELADGKPLDAVVDYVAMVTLAPVRHPADPSAAPSILNLFAADGPQELTRWDKALISAAMKFRLDRPARTQRTAIRNGIAEELAAEEGEK</sequence>
<reference evidence="1 2" key="1">
    <citation type="submission" date="2019-06" db="EMBL/GenBank/DDBJ databases">
        <authorList>
            <person name="Lee I."/>
            <person name="Jang G.I."/>
            <person name="Hwang C.Y."/>
        </authorList>
    </citation>
    <scope>NUCLEOTIDE SEQUENCE [LARGE SCALE GENOMIC DNA]</scope>
    <source>
        <strain evidence="1 2">PAMC 28131</strain>
    </source>
</reference>
<dbReference type="OrthoDB" id="7218943at2"/>
<dbReference type="AlphaFoldDB" id="A0A501XM69"/>
<dbReference type="RefSeq" id="WP_140927841.1">
    <property type="nucleotide sequence ID" value="NZ_VFSU01000021.1"/>
</dbReference>
<organism evidence="1 2">
    <name type="scientific">Sandaracinobacter neustonicus</name>
    <dbReference type="NCBI Taxonomy" id="1715348"/>
    <lineage>
        <taxon>Bacteria</taxon>
        <taxon>Pseudomonadati</taxon>
        <taxon>Pseudomonadota</taxon>
        <taxon>Alphaproteobacteria</taxon>
        <taxon>Sphingomonadales</taxon>
        <taxon>Sphingosinicellaceae</taxon>
        <taxon>Sandaracinobacter</taxon>
    </lineage>
</organism>
<evidence type="ECO:0000313" key="1">
    <source>
        <dbReference type="EMBL" id="TPE61782.1"/>
    </source>
</evidence>
<accession>A0A501XM69</accession>
<proteinExistence type="predicted"/>
<evidence type="ECO:0000313" key="2">
    <source>
        <dbReference type="Proteomes" id="UP000319897"/>
    </source>
</evidence>
<comment type="caution">
    <text evidence="1">The sequence shown here is derived from an EMBL/GenBank/DDBJ whole genome shotgun (WGS) entry which is preliminary data.</text>
</comment>